<organism evidence="9">
    <name type="scientific">Escherichia coli</name>
    <dbReference type="NCBI Taxonomy" id="562"/>
    <lineage>
        <taxon>Bacteria</taxon>
        <taxon>Pseudomonadati</taxon>
        <taxon>Pseudomonadota</taxon>
        <taxon>Gammaproteobacteria</taxon>
        <taxon>Enterobacterales</taxon>
        <taxon>Enterobacteriaceae</taxon>
        <taxon>Escherichia</taxon>
    </lineage>
</organism>
<feature type="transmembrane region" description="Helical" evidence="7">
    <location>
        <begin position="352"/>
        <end position="374"/>
    </location>
</feature>
<name>A0A0B0YZU2_ECOLX</name>
<feature type="transmembrane region" description="Helical" evidence="7">
    <location>
        <begin position="82"/>
        <end position="105"/>
    </location>
</feature>
<keyword evidence="5 7" id="KW-0472">Membrane</keyword>
<dbReference type="Pfam" id="PF01943">
    <property type="entry name" value="Polysacc_synt"/>
    <property type="match status" value="1"/>
</dbReference>
<reference evidence="8" key="2">
    <citation type="journal article" date="2016" name="PLoS ONE">
        <title>Comparison of O-Antigen Gene Clusters of All O-Serogroups of Escherichia coli and Proposal for Adopting a New Nomenclature for O-Typing.</title>
        <authorList>
            <person name="DebRoy C."/>
            <person name="Fratamico P.M."/>
            <person name="Yan X."/>
            <person name="Baranzoni G."/>
            <person name="Liu Y."/>
            <person name="Needleman D.S."/>
            <person name="Tebbs R."/>
            <person name="O'Connell C.D."/>
            <person name="Allred A."/>
            <person name="Swimley M."/>
            <person name="Mwangi M."/>
            <person name="Kapur V."/>
            <person name="Raygoza Garay J.A."/>
            <person name="Roberts E.L."/>
            <person name="Katani R."/>
        </authorList>
    </citation>
    <scope>NUCLEOTIDE SEQUENCE</scope>
    <source>
        <strain evidence="8">H 509a</strain>
    </source>
</reference>
<proteinExistence type="predicted"/>
<feature type="transmembrane region" description="Helical" evidence="7">
    <location>
        <begin position="380"/>
        <end position="402"/>
    </location>
</feature>
<dbReference type="PANTHER" id="PTHR30250:SF11">
    <property type="entry name" value="O-ANTIGEN TRANSPORTER-RELATED"/>
    <property type="match status" value="1"/>
</dbReference>
<reference evidence="9" key="1">
    <citation type="journal article" date="2014" name="DNA Res.">
        <title>A complete view of the genetic diversity of the Escherichia coli O-antigen biosynthesis gene cluster.</title>
        <authorList>
            <person name="Iguchi A."/>
            <person name="Iyoda S."/>
            <person name="Kikuchi T."/>
            <person name="Ogura Y."/>
            <person name="Katsura K."/>
            <person name="Ohnishi M."/>
            <person name="Hayashi T."/>
            <person name="Thomson N.R."/>
        </authorList>
    </citation>
    <scope>NUCLEOTIDE SEQUENCE</scope>
    <source>
        <strain evidence="9">H509a</strain>
    </source>
</reference>
<gene>
    <name evidence="9" type="primary">wzx</name>
</gene>
<dbReference type="EMBL" id="KJ778805">
    <property type="protein sequence ID" value="AIG62812.1"/>
    <property type="molecule type" value="Genomic_DNA"/>
</dbReference>
<dbReference type="RefSeq" id="WP_001471759.1">
    <property type="nucleotide sequence ID" value="NZ_AP027652.1"/>
</dbReference>
<keyword evidence="4 7" id="KW-1133">Transmembrane helix</keyword>
<dbReference type="PATRIC" id="fig|562.7070.peg.5099"/>
<accession>A0A0B0YZU2</accession>
<evidence type="ECO:0000256" key="1">
    <source>
        <dbReference type="ARBA" id="ARBA00004651"/>
    </source>
</evidence>
<evidence type="ECO:0000256" key="5">
    <source>
        <dbReference type="ARBA" id="ARBA00023136"/>
    </source>
</evidence>
<feature type="transmembrane region" description="Helical" evidence="7">
    <location>
        <begin position="148"/>
        <end position="166"/>
    </location>
</feature>
<evidence type="ECO:0000313" key="9">
    <source>
        <dbReference type="EMBL" id="BAQ01454.1"/>
    </source>
</evidence>
<comment type="subcellular location">
    <subcellularLocation>
        <location evidence="1">Cell membrane</location>
        <topology evidence="1">Multi-pass membrane protein</topology>
    </subcellularLocation>
</comment>
<keyword evidence="2" id="KW-1003">Cell membrane</keyword>
<feature type="transmembrane region" description="Helical" evidence="7">
    <location>
        <begin position="325"/>
        <end position="345"/>
    </location>
</feature>
<dbReference type="AlphaFoldDB" id="A0A0B0YZU2"/>
<evidence type="ECO:0000256" key="2">
    <source>
        <dbReference type="ARBA" id="ARBA00022475"/>
    </source>
</evidence>
<dbReference type="GO" id="GO:0005886">
    <property type="term" value="C:plasma membrane"/>
    <property type="evidence" value="ECO:0007669"/>
    <property type="project" value="UniProtKB-SubCell"/>
</dbReference>
<feature type="transmembrane region" description="Helical" evidence="7">
    <location>
        <begin position="285"/>
        <end position="305"/>
    </location>
</feature>
<dbReference type="EMBL" id="AB812045">
    <property type="protein sequence ID" value="BAQ01454.1"/>
    <property type="molecule type" value="Genomic_DNA"/>
</dbReference>
<feature type="transmembrane region" description="Helical" evidence="7">
    <location>
        <begin position="7"/>
        <end position="28"/>
    </location>
</feature>
<keyword evidence="3 7" id="KW-0812">Transmembrane</keyword>
<sequence>MPKKNVVENIIFLSIIQFANYLAPLMVLPFLSRTLGVEGFGLIMVAFSACTLCFLLTDFGFNLSAPYWIARNSNYRNRVSRTIGAIFLIKFIILLIIGLILFLYVLFLTSNTMHMRLMYTIIYCIAIAQAFQPVWFFQGVEKMKNVTIFMVTAKLSYLILIFLFVRNKEDDLLVLLCFFISNFIATIIGVGLIWGAGYKIMIPTKKIIADTFKASSSFFLSRLAVGVYTNASTLIVGAASGVVQAGLYSSAEKLYQAGQNLTSPISQALYPYVARTGNKNILFKTILLLLIPMILGCSICFIYAAEIIKLIYGASFVNAQHVLRIFLIISIITFVSINLGYPAFAAMGRVNLANYTVMLGGIVQVLLLAILYTINSINAVNVALSVLTTEIIVLAVRILLLIKPNINTHEEYR</sequence>
<protein>
    <recommendedName>
        <fullName evidence="6">Putative O-antigen transporter</fullName>
    </recommendedName>
</protein>
<evidence type="ECO:0000256" key="4">
    <source>
        <dbReference type="ARBA" id="ARBA00022989"/>
    </source>
</evidence>
<feature type="transmembrane region" description="Helical" evidence="7">
    <location>
        <begin position="40"/>
        <end position="61"/>
    </location>
</feature>
<dbReference type="InterPro" id="IPR050833">
    <property type="entry name" value="Poly_Biosynth_Transport"/>
</dbReference>
<evidence type="ECO:0000256" key="7">
    <source>
        <dbReference type="SAM" id="Phobius"/>
    </source>
</evidence>
<dbReference type="PANTHER" id="PTHR30250">
    <property type="entry name" value="PST FAMILY PREDICTED COLANIC ACID TRANSPORTER"/>
    <property type="match status" value="1"/>
</dbReference>
<feature type="transmembrane region" description="Helical" evidence="7">
    <location>
        <begin position="117"/>
        <end position="136"/>
    </location>
</feature>
<evidence type="ECO:0000256" key="6">
    <source>
        <dbReference type="ARBA" id="ARBA00049738"/>
    </source>
</evidence>
<dbReference type="InterPro" id="IPR002797">
    <property type="entry name" value="Polysacc_synth"/>
</dbReference>
<feature type="transmembrane region" description="Helical" evidence="7">
    <location>
        <begin position="172"/>
        <end position="196"/>
    </location>
</feature>
<evidence type="ECO:0000313" key="8">
    <source>
        <dbReference type="EMBL" id="AIG62812.1"/>
    </source>
</evidence>
<evidence type="ECO:0000256" key="3">
    <source>
        <dbReference type="ARBA" id="ARBA00022692"/>
    </source>
</evidence>